<sequence>MQCIQLHKKLHDDISNTEKEALSVYSRRCKVLYRIGADVNRLEVDNVTISNNKLEATSIIREVPDAIPHSE</sequence>
<organism evidence="1 2">
    <name type="scientific">Rhynchophorus ferrugineus</name>
    <name type="common">Red palm weevil</name>
    <name type="synonym">Curculio ferrugineus</name>
    <dbReference type="NCBI Taxonomy" id="354439"/>
    <lineage>
        <taxon>Eukaryota</taxon>
        <taxon>Metazoa</taxon>
        <taxon>Ecdysozoa</taxon>
        <taxon>Arthropoda</taxon>
        <taxon>Hexapoda</taxon>
        <taxon>Insecta</taxon>
        <taxon>Pterygota</taxon>
        <taxon>Neoptera</taxon>
        <taxon>Endopterygota</taxon>
        <taxon>Coleoptera</taxon>
        <taxon>Polyphaga</taxon>
        <taxon>Cucujiformia</taxon>
        <taxon>Curculionidae</taxon>
        <taxon>Dryophthorinae</taxon>
        <taxon>Rhynchophorus</taxon>
    </lineage>
</organism>
<dbReference type="OrthoDB" id="6696131at2759"/>
<evidence type="ECO:0000313" key="2">
    <source>
        <dbReference type="Proteomes" id="UP000625711"/>
    </source>
</evidence>
<proteinExistence type="predicted"/>
<dbReference type="AlphaFoldDB" id="A0A834MLQ5"/>
<evidence type="ECO:0000313" key="1">
    <source>
        <dbReference type="EMBL" id="KAF7284835.1"/>
    </source>
</evidence>
<name>A0A834MLQ5_RHYFE</name>
<dbReference type="Proteomes" id="UP000625711">
    <property type="component" value="Unassembled WGS sequence"/>
</dbReference>
<reference evidence="1" key="1">
    <citation type="submission" date="2020-08" db="EMBL/GenBank/DDBJ databases">
        <title>Genome sequencing and assembly of the red palm weevil Rhynchophorus ferrugineus.</title>
        <authorList>
            <person name="Dias G.B."/>
            <person name="Bergman C.M."/>
            <person name="Manee M."/>
        </authorList>
    </citation>
    <scope>NUCLEOTIDE SEQUENCE</scope>
    <source>
        <strain evidence="1">AA-2017</strain>
        <tissue evidence="1">Whole larva</tissue>
    </source>
</reference>
<comment type="caution">
    <text evidence="1">The sequence shown here is derived from an EMBL/GenBank/DDBJ whole genome shotgun (WGS) entry which is preliminary data.</text>
</comment>
<accession>A0A834MLQ5</accession>
<protein>
    <submittedName>
        <fullName evidence="1">Uncharacterized protein</fullName>
    </submittedName>
</protein>
<keyword evidence="2" id="KW-1185">Reference proteome</keyword>
<gene>
    <name evidence="1" type="ORF">GWI33_021591</name>
</gene>
<dbReference type="EMBL" id="JAACXV010000069">
    <property type="protein sequence ID" value="KAF7284835.1"/>
    <property type="molecule type" value="Genomic_DNA"/>
</dbReference>